<dbReference type="OrthoDB" id="786845at2759"/>
<sequence>MNNNPNPNPNRRKPMQAFHFLRLLSRLRLRPSPCSIRKRCRAIRRAAYASMARSTGTRRAWSRAVLCRLRRRVSPGSDLRRAVEIGSSSKSRLGLRRLVPGGEGMDLCSLLEETVDYMACLRAQVELMKAVADLVGGGRHGK</sequence>
<proteinExistence type="predicted"/>
<protein>
    <recommendedName>
        <fullName evidence="3">IBH1-like N-terminal domain-containing protein</fullName>
    </recommendedName>
</protein>
<evidence type="ECO:0000313" key="5">
    <source>
        <dbReference type="Proteomes" id="UP000639772"/>
    </source>
</evidence>
<evidence type="ECO:0000259" key="3">
    <source>
        <dbReference type="Pfam" id="PF26576"/>
    </source>
</evidence>
<dbReference type="EMBL" id="JADCNM010000002">
    <property type="protein sequence ID" value="KAG0494992.1"/>
    <property type="molecule type" value="Genomic_DNA"/>
</dbReference>
<dbReference type="PANTHER" id="PTHR33124:SF40">
    <property type="entry name" value="TRANSCRIPTION FACTOR IBH1"/>
    <property type="match status" value="1"/>
</dbReference>
<keyword evidence="1" id="KW-0805">Transcription regulation</keyword>
<dbReference type="GO" id="GO:0006355">
    <property type="term" value="P:regulation of DNA-templated transcription"/>
    <property type="evidence" value="ECO:0007669"/>
    <property type="project" value="InterPro"/>
</dbReference>
<keyword evidence="2" id="KW-0804">Transcription</keyword>
<gene>
    <name evidence="4" type="ORF">HPP92_005986</name>
</gene>
<accession>A0A835VDQ1</accession>
<evidence type="ECO:0000256" key="1">
    <source>
        <dbReference type="ARBA" id="ARBA00023015"/>
    </source>
</evidence>
<organism evidence="4 5">
    <name type="scientific">Vanilla planifolia</name>
    <name type="common">Vanilla</name>
    <dbReference type="NCBI Taxonomy" id="51239"/>
    <lineage>
        <taxon>Eukaryota</taxon>
        <taxon>Viridiplantae</taxon>
        <taxon>Streptophyta</taxon>
        <taxon>Embryophyta</taxon>
        <taxon>Tracheophyta</taxon>
        <taxon>Spermatophyta</taxon>
        <taxon>Magnoliopsida</taxon>
        <taxon>Liliopsida</taxon>
        <taxon>Asparagales</taxon>
        <taxon>Orchidaceae</taxon>
        <taxon>Vanilloideae</taxon>
        <taxon>Vanilleae</taxon>
        <taxon>Vanilla</taxon>
    </lineage>
</organism>
<evidence type="ECO:0000256" key="2">
    <source>
        <dbReference type="ARBA" id="ARBA00023163"/>
    </source>
</evidence>
<dbReference type="Pfam" id="PF26576">
    <property type="entry name" value="IBH1_N"/>
    <property type="match status" value="1"/>
</dbReference>
<dbReference type="Proteomes" id="UP000639772">
    <property type="component" value="Unassembled WGS sequence"/>
</dbReference>
<evidence type="ECO:0000313" key="4">
    <source>
        <dbReference type="EMBL" id="KAG0494992.1"/>
    </source>
</evidence>
<dbReference type="AlphaFoldDB" id="A0A835VDQ1"/>
<comment type="caution">
    <text evidence="4">The sequence shown here is derived from an EMBL/GenBank/DDBJ whole genome shotgun (WGS) entry which is preliminary data.</text>
</comment>
<dbReference type="InterPro" id="IPR059002">
    <property type="entry name" value="IBH1_N"/>
</dbReference>
<reference evidence="4 5" key="1">
    <citation type="journal article" date="2020" name="Nat. Food">
        <title>A phased Vanilla planifolia genome enables genetic improvement of flavour and production.</title>
        <authorList>
            <person name="Hasing T."/>
            <person name="Tang H."/>
            <person name="Brym M."/>
            <person name="Khazi F."/>
            <person name="Huang T."/>
            <person name="Chambers A.H."/>
        </authorList>
    </citation>
    <scope>NUCLEOTIDE SEQUENCE [LARGE SCALE GENOMIC DNA]</scope>
    <source>
        <tissue evidence="4">Leaf</tissue>
    </source>
</reference>
<feature type="domain" description="IBH1-like N-terminal" evidence="3">
    <location>
        <begin position="19"/>
        <end position="72"/>
    </location>
</feature>
<dbReference type="PANTHER" id="PTHR33124">
    <property type="entry name" value="TRANSCRIPTION FACTOR IBH1-LIKE 1"/>
    <property type="match status" value="1"/>
</dbReference>
<name>A0A835VDQ1_VANPL</name>
<dbReference type="InterPro" id="IPR044660">
    <property type="entry name" value="IBH1-like"/>
</dbReference>